<evidence type="ECO:0000256" key="8">
    <source>
        <dbReference type="ARBA" id="ARBA00023128"/>
    </source>
</evidence>
<dbReference type="CDD" id="cd18105">
    <property type="entry name" value="SpoU-like_MRM1"/>
    <property type="match status" value="1"/>
</dbReference>
<accession>A0A5M3YXA9</accession>
<evidence type="ECO:0000256" key="5">
    <source>
        <dbReference type="ARBA" id="ARBA00022679"/>
    </source>
</evidence>
<evidence type="ECO:0000256" key="6">
    <source>
        <dbReference type="ARBA" id="ARBA00022691"/>
    </source>
</evidence>
<comment type="caution">
    <text evidence="11">The sequence shown here is derived from an EMBL/GenBank/DDBJ whole genome shotgun (WGS) entry which is preliminary data.</text>
</comment>
<evidence type="ECO:0000313" key="11">
    <source>
        <dbReference type="EMBL" id="GFF17119.1"/>
    </source>
</evidence>
<dbReference type="InterPro" id="IPR001537">
    <property type="entry name" value="SpoU_MeTrfase"/>
</dbReference>
<keyword evidence="12" id="KW-1185">Reference proteome</keyword>
<dbReference type="GO" id="GO:0003723">
    <property type="term" value="F:RNA binding"/>
    <property type="evidence" value="ECO:0007669"/>
    <property type="project" value="InterPro"/>
</dbReference>
<name>A0A5M3YXA9_ASPTE</name>
<gene>
    <name evidence="11" type="ORF">ATEIFO6365_0006045600</name>
</gene>
<evidence type="ECO:0000256" key="1">
    <source>
        <dbReference type="ARBA" id="ARBA00004173"/>
    </source>
</evidence>
<keyword evidence="8" id="KW-0496">Mitochondrion</keyword>
<keyword evidence="6" id="KW-0949">S-adenosyl-L-methionine</keyword>
<dbReference type="Proteomes" id="UP000452235">
    <property type="component" value="Unassembled WGS sequence"/>
</dbReference>
<sequence length="494" mass="54764">MSLPLQFLSFRSHWRYSLVSLPRHSNVRYASLNSAIGRGIRKSRNVDDHPSSRGALRDRDDRYRWNRDSRSRFRKRDAPDESYGEEDFDEDEFIKTGNFRALPREHQRFQNSAKTFKPKPYSRKEDVPQSTSEDLHPKRRSPKQPHHRYTDKIPERVKSNVSVPESMPYTTPASQFLYGTSAVEAALRCGRRQLYKLYLYQAADEPLSPAKVVLRKLALSKGIPVKMAFAGWDRLFDKVSMGRAHNGCVLETSPLPRLPVKSLLQASPADDRFYVELAPQSREEAVVNGTNNQITINHSQLRRRYPVVVLLDGVVDPGNLGAIIRSAYYLGVDAIVFAGRNSAPLSATAVKSSAGAAENMALLQVSNEVDFIRRTKAAGWRFYAADAPSSASKYIDPSSVTNSQDGDKSKGGFGDAPSVIMLGSEGDGLSSHIRSHADAIVSIPGSRLGGDLGLESDPARVDSLNVSVAAALLMEMFLRVPLAVAEVPAKRHSR</sequence>
<keyword evidence="3" id="KW-0698">rRNA processing</keyword>
<feature type="compositionally biased region" description="Basic residues" evidence="10">
    <location>
        <begin position="137"/>
        <end position="147"/>
    </location>
</feature>
<dbReference type="Gene3D" id="3.40.1280.10">
    <property type="match status" value="1"/>
</dbReference>
<keyword evidence="7" id="KW-0809">Transit peptide</keyword>
<evidence type="ECO:0000256" key="4">
    <source>
        <dbReference type="ARBA" id="ARBA00022603"/>
    </source>
</evidence>
<dbReference type="PANTHER" id="PTHR46103">
    <property type="entry name" value="RRNA METHYLTRANSFERASE 1, MITOCHONDRIAL"/>
    <property type="match status" value="1"/>
</dbReference>
<dbReference type="InterPro" id="IPR047261">
    <property type="entry name" value="MRM1_MeTrfase_dom"/>
</dbReference>
<evidence type="ECO:0000313" key="12">
    <source>
        <dbReference type="Proteomes" id="UP000452235"/>
    </source>
</evidence>
<keyword evidence="5 11" id="KW-0808">Transferase</keyword>
<evidence type="ECO:0000256" key="3">
    <source>
        <dbReference type="ARBA" id="ARBA00022552"/>
    </source>
</evidence>
<dbReference type="InterPro" id="IPR029026">
    <property type="entry name" value="tRNA_m1G_MTases_N"/>
</dbReference>
<dbReference type="PANTHER" id="PTHR46103:SF1">
    <property type="entry name" value="RRNA METHYLTRANSFERASE 1, MITOCHONDRIAL"/>
    <property type="match status" value="1"/>
</dbReference>
<dbReference type="InterPro" id="IPR047182">
    <property type="entry name" value="MRM1"/>
</dbReference>
<evidence type="ECO:0000256" key="10">
    <source>
        <dbReference type="SAM" id="MobiDB-lite"/>
    </source>
</evidence>
<keyword evidence="4 11" id="KW-0489">Methyltransferase</keyword>
<comment type="subcellular location">
    <subcellularLocation>
        <location evidence="1">Mitochondrion</location>
    </subcellularLocation>
</comment>
<evidence type="ECO:0000256" key="7">
    <source>
        <dbReference type="ARBA" id="ARBA00022946"/>
    </source>
</evidence>
<dbReference type="EMBL" id="BLJY01000006">
    <property type="protein sequence ID" value="GFF17119.1"/>
    <property type="molecule type" value="Genomic_DNA"/>
</dbReference>
<organism evidence="11 12">
    <name type="scientific">Aspergillus terreus</name>
    <dbReference type="NCBI Taxonomy" id="33178"/>
    <lineage>
        <taxon>Eukaryota</taxon>
        <taxon>Fungi</taxon>
        <taxon>Dikarya</taxon>
        <taxon>Ascomycota</taxon>
        <taxon>Pezizomycotina</taxon>
        <taxon>Eurotiomycetes</taxon>
        <taxon>Eurotiomycetidae</taxon>
        <taxon>Eurotiales</taxon>
        <taxon>Aspergillaceae</taxon>
        <taxon>Aspergillus</taxon>
        <taxon>Aspergillus subgen. Circumdati</taxon>
    </lineage>
</organism>
<dbReference type="AlphaFoldDB" id="A0A5M3YXA9"/>
<dbReference type="SUPFAM" id="SSF75217">
    <property type="entry name" value="alpha/beta knot"/>
    <property type="match status" value="1"/>
</dbReference>
<dbReference type="VEuPathDB" id="FungiDB:ATEG_03226"/>
<feature type="region of interest" description="Disordered" evidence="10">
    <location>
        <begin position="390"/>
        <end position="411"/>
    </location>
</feature>
<proteinExistence type="inferred from homology"/>
<dbReference type="FunFam" id="3.30.1330.30:FF:000035">
    <property type="entry name" value="TrmH family RNA methyltransferase"/>
    <property type="match status" value="1"/>
</dbReference>
<evidence type="ECO:0000256" key="2">
    <source>
        <dbReference type="ARBA" id="ARBA00007228"/>
    </source>
</evidence>
<dbReference type="SUPFAM" id="SSF55315">
    <property type="entry name" value="L30e-like"/>
    <property type="match status" value="1"/>
</dbReference>
<dbReference type="Gene3D" id="3.30.1330.30">
    <property type="match status" value="1"/>
</dbReference>
<dbReference type="Pfam" id="PF00588">
    <property type="entry name" value="SpoU_methylase"/>
    <property type="match status" value="1"/>
</dbReference>
<dbReference type="SMART" id="SM00967">
    <property type="entry name" value="SpoU_sub_bind"/>
    <property type="match status" value="1"/>
</dbReference>
<dbReference type="InterPro" id="IPR029028">
    <property type="entry name" value="Alpha/beta_knot_MTases"/>
</dbReference>
<feature type="region of interest" description="Disordered" evidence="10">
    <location>
        <begin position="99"/>
        <end position="154"/>
    </location>
</feature>
<dbReference type="GO" id="GO:0016435">
    <property type="term" value="F:rRNA (guanine) methyltransferase activity"/>
    <property type="evidence" value="ECO:0007669"/>
    <property type="project" value="TreeGrafter"/>
</dbReference>
<dbReference type="GO" id="GO:0005739">
    <property type="term" value="C:mitochondrion"/>
    <property type="evidence" value="ECO:0007669"/>
    <property type="project" value="UniProtKB-SubCell"/>
</dbReference>
<protein>
    <recommendedName>
        <fullName evidence="9">rRNA methyltransferase 1, mitochondrial</fullName>
    </recommendedName>
</protein>
<reference evidence="11 12" key="1">
    <citation type="submission" date="2020-01" db="EMBL/GenBank/DDBJ databases">
        <title>Aspergillus terreus IFO 6365 whole genome shotgun sequence.</title>
        <authorList>
            <person name="Kanamasa S."/>
            <person name="Takahashi H."/>
        </authorList>
    </citation>
    <scope>NUCLEOTIDE SEQUENCE [LARGE SCALE GENOMIC DNA]</scope>
    <source>
        <strain evidence="11 12">IFO 6365</strain>
    </source>
</reference>
<comment type="similarity">
    <text evidence="2">Belongs to the class IV-like SAM-binding methyltransferase superfamily. RNA methyltransferase TrmH family.</text>
</comment>
<dbReference type="InterPro" id="IPR013123">
    <property type="entry name" value="SpoU_subst-bd"/>
</dbReference>
<dbReference type="InterPro" id="IPR029064">
    <property type="entry name" value="Ribosomal_eL30-like_sf"/>
</dbReference>
<evidence type="ECO:0000256" key="9">
    <source>
        <dbReference type="ARBA" id="ARBA00034881"/>
    </source>
</evidence>
<dbReference type="OrthoDB" id="270651at2759"/>